<evidence type="ECO:0000313" key="3">
    <source>
        <dbReference type="EMBL" id="KAL1585102.1"/>
    </source>
</evidence>
<accession>A0AB34KJ70</accession>
<dbReference type="InterPro" id="IPR051380">
    <property type="entry name" value="pH-response_reg_palI/RIM9"/>
</dbReference>
<name>A0AB34KJ70_9PEZI</name>
<evidence type="ECO:0008006" key="5">
    <source>
        <dbReference type="Google" id="ProtNLM"/>
    </source>
</evidence>
<dbReference type="Pfam" id="PF06687">
    <property type="entry name" value="SUR7"/>
    <property type="match status" value="1"/>
</dbReference>
<dbReference type="InterPro" id="IPR009571">
    <property type="entry name" value="SUR7/Rim9-like_fungi"/>
</dbReference>
<sequence>MLCGMCSLIVRVGVARATSCATRQWCMPACPSFLLIESWAPFAPDAPFFSKPFRSLSGRSPPPTLQNMALARRTHWIGVFFLFAASILLLITTISAPIWNTVGLLKVHLNNGTQAHHNSTISFGTFGYCILNAGPQEDSPDWCTGRHIGYAPAHVIAATGQSELNEVEAGTSTSFTRTMVLHPVACGIAFIAWIVSIGSGVVGSLFGVLAAFVAWVLCLAVLATDFSMFGILRHHVNNDRSGARAYFASAIWCLCAAFVLLFFAMIIVTFTCFSARREKKRTKSALKESGAAVVSPKKKRFGFL</sequence>
<comment type="caution">
    <text evidence="3">The sequence shown here is derived from an EMBL/GenBank/DDBJ whole genome shotgun (WGS) entry which is preliminary data.</text>
</comment>
<keyword evidence="4" id="KW-1185">Reference proteome</keyword>
<dbReference type="GeneID" id="96007865"/>
<evidence type="ECO:0000256" key="1">
    <source>
        <dbReference type="SAM" id="Phobius"/>
    </source>
</evidence>
<feature type="signal peptide" evidence="2">
    <location>
        <begin position="1"/>
        <end position="17"/>
    </location>
</feature>
<feature type="chain" id="PRO_5044286904" description="Pali-domain-containing protein" evidence="2">
    <location>
        <begin position="18"/>
        <end position="304"/>
    </location>
</feature>
<feature type="transmembrane region" description="Helical" evidence="1">
    <location>
        <begin position="180"/>
        <end position="198"/>
    </location>
</feature>
<dbReference type="PANTHER" id="PTHR28013">
    <property type="entry name" value="PROTEIN DCV1-RELATED"/>
    <property type="match status" value="1"/>
</dbReference>
<feature type="transmembrane region" description="Helical" evidence="1">
    <location>
        <begin position="246"/>
        <end position="273"/>
    </location>
</feature>
<organism evidence="3 4">
    <name type="scientific">Cladosporium halotolerans</name>
    <dbReference type="NCBI Taxonomy" id="1052096"/>
    <lineage>
        <taxon>Eukaryota</taxon>
        <taxon>Fungi</taxon>
        <taxon>Dikarya</taxon>
        <taxon>Ascomycota</taxon>
        <taxon>Pezizomycotina</taxon>
        <taxon>Dothideomycetes</taxon>
        <taxon>Dothideomycetidae</taxon>
        <taxon>Cladosporiales</taxon>
        <taxon>Cladosporiaceae</taxon>
        <taxon>Cladosporium</taxon>
    </lineage>
</organism>
<protein>
    <recommendedName>
        <fullName evidence="5">Pali-domain-containing protein</fullName>
    </recommendedName>
</protein>
<dbReference type="PANTHER" id="PTHR28013:SF7">
    <property type="entry name" value="PALI-DOMAIN-CONTAINING PROTEIN"/>
    <property type="match status" value="1"/>
</dbReference>
<reference evidence="3 4" key="1">
    <citation type="journal article" date="2020" name="Microbiol. Resour. Announc.">
        <title>Draft Genome Sequence of a Cladosporium Species Isolated from the Mesophotic Ascidian Didemnum maculosum.</title>
        <authorList>
            <person name="Gioti A."/>
            <person name="Siaperas R."/>
            <person name="Nikolaivits E."/>
            <person name="Le Goff G."/>
            <person name="Ouazzani J."/>
            <person name="Kotoulas G."/>
            <person name="Topakas E."/>
        </authorList>
    </citation>
    <scope>NUCLEOTIDE SEQUENCE [LARGE SCALE GENOMIC DNA]</scope>
    <source>
        <strain evidence="3 4">TM138-S3</strain>
    </source>
</reference>
<dbReference type="RefSeq" id="XP_069228208.1">
    <property type="nucleotide sequence ID" value="XM_069375027.1"/>
</dbReference>
<keyword evidence="1" id="KW-0812">Transmembrane</keyword>
<dbReference type="GO" id="GO:0032153">
    <property type="term" value="C:cell division site"/>
    <property type="evidence" value="ECO:0007669"/>
    <property type="project" value="TreeGrafter"/>
</dbReference>
<keyword evidence="1" id="KW-1133">Transmembrane helix</keyword>
<keyword evidence="1" id="KW-0472">Membrane</keyword>
<dbReference type="AlphaFoldDB" id="A0AB34KJ70"/>
<feature type="transmembrane region" description="Helical" evidence="1">
    <location>
        <begin position="76"/>
        <end position="99"/>
    </location>
</feature>
<keyword evidence="2" id="KW-0732">Signal</keyword>
<dbReference type="Proteomes" id="UP000803884">
    <property type="component" value="Unassembled WGS sequence"/>
</dbReference>
<dbReference type="Gene3D" id="1.20.140.150">
    <property type="match status" value="1"/>
</dbReference>
<dbReference type="EMBL" id="JAAQHG020000021">
    <property type="protein sequence ID" value="KAL1585102.1"/>
    <property type="molecule type" value="Genomic_DNA"/>
</dbReference>
<proteinExistence type="predicted"/>
<evidence type="ECO:0000256" key="2">
    <source>
        <dbReference type="SAM" id="SignalP"/>
    </source>
</evidence>
<dbReference type="GO" id="GO:0005886">
    <property type="term" value="C:plasma membrane"/>
    <property type="evidence" value="ECO:0007669"/>
    <property type="project" value="InterPro"/>
</dbReference>
<dbReference type="GO" id="GO:0035838">
    <property type="term" value="C:growing cell tip"/>
    <property type="evidence" value="ECO:0007669"/>
    <property type="project" value="TreeGrafter"/>
</dbReference>
<gene>
    <name evidence="3" type="ORF">WHR41_06422</name>
</gene>
<feature type="transmembrane region" description="Helical" evidence="1">
    <location>
        <begin position="205"/>
        <end position="226"/>
    </location>
</feature>
<evidence type="ECO:0000313" key="4">
    <source>
        <dbReference type="Proteomes" id="UP000803884"/>
    </source>
</evidence>